<protein>
    <submittedName>
        <fullName evidence="2">Uncharacterized protein</fullName>
    </submittedName>
</protein>
<accession>A0A1X0RC05</accession>
<proteinExistence type="predicted"/>
<gene>
    <name evidence="2" type="ORF">BCV72DRAFT_239522</name>
</gene>
<dbReference type="OrthoDB" id="376826at2759"/>
<evidence type="ECO:0000313" key="2">
    <source>
        <dbReference type="EMBL" id="ORE09595.1"/>
    </source>
</evidence>
<dbReference type="VEuPathDB" id="FungiDB:BCV72DRAFT_239522"/>
<dbReference type="EMBL" id="KV921874">
    <property type="protein sequence ID" value="ORE09595.1"/>
    <property type="molecule type" value="Genomic_DNA"/>
</dbReference>
<sequence>MTKKHNPLHKKISSKEEFDQVTESIPTDNPLEVLDREVHAPDNFVVTTSEANKPVENNFAFFSRLFAIPLIRDSTAKVQEIANQHMISRFAMNQAEATAKLAANIASPYAERYRGHLKKADEFGCKSLDLVESKLPPSVMLSSPQKVYKDVKGRIVTYTSESVEQLVNRYLPKEKNDATMRSENGKKSLANEVKDRLAYRAKSDLSRLAETSQFLQEALHSIQKANTRLQDFVNSLKDGYTTTQHKANQRLHELTVDVIKRIDSAANYAKEKHVMDNLPWLVQPLVHFASNEYEIVRTEMLKSDVAPLQKATNILHVNQTQIFPLFKNTIHGLQEQIREYSLNNKVVREVKSTLGLVSTKA</sequence>
<name>A0A1X0RC05_RHIZD</name>
<feature type="compositionally biased region" description="Basic residues" evidence="1">
    <location>
        <begin position="1"/>
        <end position="12"/>
    </location>
</feature>
<dbReference type="Proteomes" id="UP000242414">
    <property type="component" value="Unassembled WGS sequence"/>
</dbReference>
<feature type="region of interest" description="Disordered" evidence="1">
    <location>
        <begin position="1"/>
        <end position="30"/>
    </location>
</feature>
<reference evidence="2" key="1">
    <citation type="journal article" date="2016" name="Proc. Natl. Acad. Sci. U.S.A.">
        <title>Lipid metabolic changes in an early divergent fungus govern the establishment of a mutualistic symbiosis with endobacteria.</title>
        <authorList>
            <person name="Lastovetsky O.A."/>
            <person name="Gaspar M.L."/>
            <person name="Mondo S.J."/>
            <person name="LaButti K.M."/>
            <person name="Sandor L."/>
            <person name="Grigoriev I.V."/>
            <person name="Henry S.A."/>
            <person name="Pawlowska T.E."/>
        </authorList>
    </citation>
    <scope>NUCLEOTIDE SEQUENCE [LARGE SCALE GENOMIC DNA]</scope>
    <source>
        <strain evidence="2">ATCC 52814</strain>
    </source>
</reference>
<organism evidence="2">
    <name type="scientific">Rhizopus microsporus var. microsporus</name>
    <dbReference type="NCBI Taxonomy" id="86635"/>
    <lineage>
        <taxon>Eukaryota</taxon>
        <taxon>Fungi</taxon>
        <taxon>Fungi incertae sedis</taxon>
        <taxon>Mucoromycota</taxon>
        <taxon>Mucoromycotina</taxon>
        <taxon>Mucoromycetes</taxon>
        <taxon>Mucorales</taxon>
        <taxon>Mucorineae</taxon>
        <taxon>Rhizopodaceae</taxon>
        <taxon>Rhizopus</taxon>
    </lineage>
</organism>
<dbReference type="AlphaFoldDB" id="A0A1X0RC05"/>
<evidence type="ECO:0000256" key="1">
    <source>
        <dbReference type="SAM" id="MobiDB-lite"/>
    </source>
</evidence>